<gene>
    <name evidence="1" type="ORF">EDEG_00011</name>
</gene>
<dbReference type="Gene3D" id="3.30.230.70">
    <property type="entry name" value="GHMP Kinase, N-terminal domain"/>
    <property type="match status" value="1"/>
</dbReference>
<comment type="caution">
    <text evidence="1">The sequence shown here is derived from an EMBL/GenBank/DDBJ whole genome shotgun (WGS) entry which is preliminary data.</text>
</comment>
<dbReference type="InterPro" id="IPR027408">
    <property type="entry name" value="PNPase/RNase_PH_dom_sf"/>
</dbReference>
<dbReference type="VEuPathDB" id="MicrosporidiaDB:EDEG_00011"/>
<reference evidence="1 2" key="1">
    <citation type="submission" date="2011-08" db="EMBL/GenBank/DDBJ databases">
        <authorList>
            <person name="Liu Z.J."/>
            <person name="Shi F.L."/>
            <person name="Lu J.Q."/>
            <person name="Li M."/>
            <person name="Wang Z.L."/>
        </authorList>
    </citation>
    <scope>NUCLEOTIDE SEQUENCE [LARGE SCALE GENOMIC DNA]</scope>
    <source>
        <strain evidence="1 2">USNM 41457</strain>
    </source>
</reference>
<evidence type="ECO:0000313" key="2">
    <source>
        <dbReference type="Proteomes" id="UP000003163"/>
    </source>
</evidence>
<dbReference type="GO" id="GO:0000176">
    <property type="term" value="C:nuclear exosome (RNase complex)"/>
    <property type="evidence" value="ECO:0007669"/>
    <property type="project" value="UniProtKB-ARBA"/>
</dbReference>
<dbReference type="InterPro" id="IPR020568">
    <property type="entry name" value="Ribosomal_Su5_D2-typ_SF"/>
</dbReference>
<dbReference type="SUPFAM" id="SSF54211">
    <property type="entry name" value="Ribosomal protein S5 domain 2-like"/>
    <property type="match status" value="1"/>
</dbReference>
<accession>J9D5T8</accession>
<proteinExistence type="predicted"/>
<name>J9D5T8_EDHAE</name>
<keyword evidence="2" id="KW-1185">Reference proteome</keyword>
<reference evidence="2" key="2">
    <citation type="submission" date="2015-07" db="EMBL/GenBank/DDBJ databases">
        <title>Contrasting host-pathogen interactions and genome evolution in two generalist and specialist microsporidian pathogens of mosquitoes.</title>
        <authorList>
            <consortium name="The Broad Institute Genomics Platform"/>
            <consortium name="The Broad Institute Genome Sequencing Center for Infectious Disease"/>
            <person name="Cuomo C.A."/>
            <person name="Sanscrainte N.D."/>
            <person name="Goldberg J.M."/>
            <person name="Heiman D."/>
            <person name="Young S."/>
            <person name="Zeng Q."/>
            <person name="Becnel J.J."/>
            <person name="Birren B.W."/>
        </authorList>
    </citation>
    <scope>NUCLEOTIDE SEQUENCE [LARGE SCALE GENOMIC DNA]</scope>
    <source>
        <strain evidence="2">USNM 41457</strain>
    </source>
</reference>
<dbReference type="InParanoid" id="J9D5T8"/>
<sequence>MLNIVNENIDSEAIHSMTIQNEKFIACLMLTIVEKGEIEEKVLVNIRSDQRTKENELVDMEKILTNLIDNLLTDSMEKTKIVMNIFIMALEEDYNKNIFADLINGTSYCLLLSGIPIKDVLCAISAEEVKLAYLIHENTVAYLDKSGKFEDVSGTVNDIFGAIDACIEKGNMLKDLVSKKIFG</sequence>
<protein>
    <submittedName>
        <fullName evidence="1">Uncharacterized protein</fullName>
    </submittedName>
</protein>
<evidence type="ECO:0000313" key="1">
    <source>
        <dbReference type="EMBL" id="EJW03141.1"/>
    </source>
</evidence>
<dbReference type="Proteomes" id="UP000003163">
    <property type="component" value="Unassembled WGS sequence"/>
</dbReference>
<dbReference type="HOGENOM" id="CLU_1475155_0_0_1"/>
<dbReference type="AlphaFoldDB" id="J9D5T8"/>
<organism evidence="1 2">
    <name type="scientific">Edhazardia aedis (strain USNM 41457)</name>
    <name type="common">Microsporidian parasite</name>
    <dbReference type="NCBI Taxonomy" id="1003232"/>
    <lineage>
        <taxon>Eukaryota</taxon>
        <taxon>Fungi</taxon>
        <taxon>Fungi incertae sedis</taxon>
        <taxon>Microsporidia</taxon>
        <taxon>Edhazardia</taxon>
    </lineage>
</organism>
<dbReference type="EMBL" id="AFBI03000001">
    <property type="protein sequence ID" value="EJW03141.1"/>
    <property type="molecule type" value="Genomic_DNA"/>
</dbReference>